<feature type="transmembrane region" description="Helical" evidence="7">
    <location>
        <begin position="735"/>
        <end position="761"/>
    </location>
</feature>
<dbReference type="RefSeq" id="WP_194452426.1">
    <property type="nucleotide sequence ID" value="NZ_CP063849.1"/>
</dbReference>
<gene>
    <name evidence="10" type="ORF">IRI77_12725</name>
</gene>
<feature type="transmembrane region" description="Helical" evidence="7">
    <location>
        <begin position="340"/>
        <end position="364"/>
    </location>
</feature>
<feature type="domain" description="ABC3 transporter permease C-terminal" evidence="8">
    <location>
        <begin position="740"/>
        <end position="854"/>
    </location>
</feature>
<evidence type="ECO:0000256" key="3">
    <source>
        <dbReference type="ARBA" id="ARBA00022692"/>
    </source>
</evidence>
<dbReference type="NCBIfam" id="TIGR03434">
    <property type="entry name" value="ADOP"/>
    <property type="match status" value="1"/>
</dbReference>
<comment type="similarity">
    <text evidence="6">Belongs to the ABC-4 integral membrane protein family.</text>
</comment>
<dbReference type="PANTHER" id="PTHR30572">
    <property type="entry name" value="MEMBRANE COMPONENT OF TRANSPORTER-RELATED"/>
    <property type="match status" value="1"/>
</dbReference>
<feature type="domain" description="MacB-like periplasmic core" evidence="9">
    <location>
        <begin position="88"/>
        <end position="314"/>
    </location>
</feature>
<dbReference type="Pfam" id="PF02687">
    <property type="entry name" value="FtsX"/>
    <property type="match status" value="2"/>
</dbReference>
<evidence type="ECO:0000259" key="8">
    <source>
        <dbReference type="Pfam" id="PF02687"/>
    </source>
</evidence>
<proteinExistence type="inferred from homology"/>
<evidence type="ECO:0000313" key="11">
    <source>
        <dbReference type="Proteomes" id="UP000593892"/>
    </source>
</evidence>
<keyword evidence="5 7" id="KW-0472">Membrane</keyword>
<evidence type="ECO:0000256" key="6">
    <source>
        <dbReference type="ARBA" id="ARBA00038076"/>
    </source>
</evidence>
<feature type="transmembrane region" description="Helical" evidence="7">
    <location>
        <begin position="395"/>
        <end position="415"/>
    </location>
</feature>
<feature type="transmembrane region" description="Helical" evidence="7">
    <location>
        <begin position="84"/>
        <end position="108"/>
    </location>
</feature>
<evidence type="ECO:0000256" key="4">
    <source>
        <dbReference type="ARBA" id="ARBA00022989"/>
    </source>
</evidence>
<keyword evidence="4 7" id="KW-1133">Transmembrane helix</keyword>
<keyword evidence="11" id="KW-1185">Reference proteome</keyword>
<keyword evidence="3 7" id="KW-0812">Transmembrane</keyword>
<reference evidence="10 11" key="1">
    <citation type="submission" date="2020-10" db="EMBL/GenBank/DDBJ databases">
        <title>Complete genome sequence of Paludibaculum fermentans P105T, a facultatively anaerobic acidobacterium capable of dissimilatory Fe(III) reduction.</title>
        <authorList>
            <person name="Dedysh S.N."/>
            <person name="Beletsky A.V."/>
            <person name="Kulichevskaya I.S."/>
            <person name="Mardanov A.V."/>
            <person name="Ravin N.V."/>
        </authorList>
    </citation>
    <scope>NUCLEOTIDE SEQUENCE [LARGE SCALE GENOMIC DNA]</scope>
    <source>
        <strain evidence="10 11">P105</strain>
    </source>
</reference>
<evidence type="ECO:0000256" key="7">
    <source>
        <dbReference type="SAM" id="Phobius"/>
    </source>
</evidence>
<evidence type="ECO:0000313" key="10">
    <source>
        <dbReference type="EMBL" id="QOY90769.1"/>
    </source>
</evidence>
<evidence type="ECO:0000259" key="9">
    <source>
        <dbReference type="Pfam" id="PF12704"/>
    </source>
</evidence>
<dbReference type="AlphaFoldDB" id="A0A7S7NVW3"/>
<protein>
    <submittedName>
        <fullName evidence="10">ABC transporter permease</fullName>
    </submittedName>
</protein>
<dbReference type="GO" id="GO:0022857">
    <property type="term" value="F:transmembrane transporter activity"/>
    <property type="evidence" value="ECO:0007669"/>
    <property type="project" value="TreeGrafter"/>
</dbReference>
<evidence type="ECO:0000256" key="2">
    <source>
        <dbReference type="ARBA" id="ARBA00022475"/>
    </source>
</evidence>
<dbReference type="InterPro" id="IPR003838">
    <property type="entry name" value="ABC3_permease_C"/>
</dbReference>
<accession>A0A7S7NVW3</accession>
<feature type="transmembrane region" description="Helical" evidence="7">
    <location>
        <begin position="781"/>
        <end position="806"/>
    </location>
</feature>
<dbReference type="KEGG" id="pfer:IRI77_12725"/>
<keyword evidence="2" id="KW-1003">Cell membrane</keyword>
<dbReference type="InterPro" id="IPR017800">
    <property type="entry name" value="ADOP"/>
</dbReference>
<name>A0A7S7NVW3_PALFE</name>
<evidence type="ECO:0000256" key="5">
    <source>
        <dbReference type="ARBA" id="ARBA00023136"/>
    </source>
</evidence>
<comment type="subcellular location">
    <subcellularLocation>
        <location evidence="1">Cell membrane</location>
        <topology evidence="1">Multi-pass membrane protein</topology>
    </subcellularLocation>
</comment>
<sequence>MSWITRLRNVFRKDDLDRDLDDELQFHAEQRAADLGLTPAEAQRRLGHTARILEESRDVKLARWLETVLQDLRLAFRIWRKRPLVAVTAILTIALGAGMNVAVFRVIWNVMLKPLPYAEPARLMQVWVEEKEPRTPPENVLIDKWQHSSLTFSAFAAYRPWSITIIGQGNPEQVFTGMVSRNFFETLGTPLLAGRAFTPDEMSSGSDNAILLREGYWRRRFAGDPGLVGSEIEADGTLCRVIGIVPDSFLATPLIQVARGGSTALGGARAEPDAFMPLSRARVGGMRLPTHTSFLIGRLNPGIPAGQAANELAAIAGPGERRRIWLSPLEEEVGYQLRPALLALIAATGCVLLIACANLANLMLAQVVLRRRELAVRAALGAGMSRVMRQLVTEAMALSLAGGAAGLLLSQLLYGVIVGLYPDTIPRTANSAPDWIIYLFALGLTILTGLLFGVLPAWRAASEAKEEALRVGNPWMSRGSRRWSSAMVALQAGLTTVVLIAAGLLARTFLTLRDIDIGIDRDHILTASIDLPATRYKTRDDRARFGRAWLDRLNAIPGVASAGISNSLPLRYTMLLDLRIFVPGSDQEQLVGGRAVGGDYFKALGMRWAAGGPFDPAVKGQVAVNEAFVRKFLKDKQPVGFQLPQGKTSMLITGVIKDVRHRGLREAPQPELYLSYDSFPLNPVDTVIRSNLPTAQIIAAMRRELKALDDQVVLARPLAMEEVVNGELARPRFQVVLLGLFAGVALALAAIGTYGVIAYNVRSRTPELGLRRALGASTLNIQQLILAGGLKAPMVGLAAGLLLGWLVIGRLLEAMLYGVTARDPKVLIFTAVTLAATSLSACLLPGRAAARIDPGVALRQE</sequence>
<organism evidence="10 11">
    <name type="scientific">Paludibaculum fermentans</name>
    <dbReference type="NCBI Taxonomy" id="1473598"/>
    <lineage>
        <taxon>Bacteria</taxon>
        <taxon>Pseudomonadati</taxon>
        <taxon>Acidobacteriota</taxon>
        <taxon>Terriglobia</taxon>
        <taxon>Bryobacterales</taxon>
        <taxon>Bryobacteraceae</taxon>
        <taxon>Paludibaculum</taxon>
    </lineage>
</organism>
<dbReference type="PANTHER" id="PTHR30572:SF4">
    <property type="entry name" value="ABC TRANSPORTER PERMEASE YTRF"/>
    <property type="match status" value="1"/>
</dbReference>
<dbReference type="Pfam" id="PF12704">
    <property type="entry name" value="MacB_PCD"/>
    <property type="match status" value="1"/>
</dbReference>
<dbReference type="GO" id="GO:0005886">
    <property type="term" value="C:plasma membrane"/>
    <property type="evidence" value="ECO:0007669"/>
    <property type="project" value="UniProtKB-SubCell"/>
</dbReference>
<feature type="transmembrane region" description="Helical" evidence="7">
    <location>
        <begin position="435"/>
        <end position="455"/>
    </location>
</feature>
<feature type="domain" description="ABC3 transporter permease C-terminal" evidence="8">
    <location>
        <begin position="347"/>
        <end position="462"/>
    </location>
</feature>
<dbReference type="InterPro" id="IPR025857">
    <property type="entry name" value="MacB_PCD"/>
</dbReference>
<feature type="transmembrane region" description="Helical" evidence="7">
    <location>
        <begin position="826"/>
        <end position="844"/>
    </location>
</feature>
<feature type="transmembrane region" description="Helical" evidence="7">
    <location>
        <begin position="486"/>
        <end position="506"/>
    </location>
</feature>
<dbReference type="InterPro" id="IPR050250">
    <property type="entry name" value="Macrolide_Exporter_MacB"/>
</dbReference>
<dbReference type="EMBL" id="CP063849">
    <property type="protein sequence ID" value="QOY90769.1"/>
    <property type="molecule type" value="Genomic_DNA"/>
</dbReference>
<dbReference type="Proteomes" id="UP000593892">
    <property type="component" value="Chromosome"/>
</dbReference>
<evidence type="ECO:0000256" key="1">
    <source>
        <dbReference type="ARBA" id="ARBA00004651"/>
    </source>
</evidence>